<keyword evidence="3" id="KW-1185">Reference proteome</keyword>
<sequence length="194" mass="21851">MTNEDALSIIDALSTKREELEQKGKFNTTSLQEVLSTKQDEAQVVQTKLDEKQYLTWCLLTAANVLVSIQLSASLGDISDQIATAKDTAEELEREIASLAKDIEEQEARREDLHASVAKAKKTNDDIQAKCQEHQRKSQSMTKSQAKLRHHKDSLLKQEKQLALELREVENLSRVLGEGIKVSTLFTMFNPLDI</sequence>
<organism evidence="2 3">
    <name type="scientific">Phytophthora lilii</name>
    <dbReference type="NCBI Taxonomy" id="2077276"/>
    <lineage>
        <taxon>Eukaryota</taxon>
        <taxon>Sar</taxon>
        <taxon>Stramenopiles</taxon>
        <taxon>Oomycota</taxon>
        <taxon>Peronosporomycetes</taxon>
        <taxon>Peronosporales</taxon>
        <taxon>Peronosporaceae</taxon>
        <taxon>Phytophthora</taxon>
    </lineage>
</organism>
<comment type="caution">
    <text evidence="2">The sequence shown here is derived from an EMBL/GenBank/DDBJ whole genome shotgun (WGS) entry which is preliminary data.</text>
</comment>
<dbReference type="Proteomes" id="UP001165083">
    <property type="component" value="Unassembled WGS sequence"/>
</dbReference>
<dbReference type="AlphaFoldDB" id="A0A9W6X2I0"/>
<proteinExistence type="predicted"/>
<feature type="coiled-coil region" evidence="1">
    <location>
        <begin position="75"/>
        <end position="172"/>
    </location>
</feature>
<evidence type="ECO:0000313" key="3">
    <source>
        <dbReference type="Proteomes" id="UP001165083"/>
    </source>
</evidence>
<evidence type="ECO:0000256" key="1">
    <source>
        <dbReference type="SAM" id="Coils"/>
    </source>
</evidence>
<keyword evidence="1" id="KW-0175">Coiled coil</keyword>
<accession>A0A9W6X2I0</accession>
<protein>
    <submittedName>
        <fullName evidence="2">Unnamed protein product</fullName>
    </submittedName>
</protein>
<dbReference type="EMBL" id="BSXW01000707">
    <property type="protein sequence ID" value="GMF28298.1"/>
    <property type="molecule type" value="Genomic_DNA"/>
</dbReference>
<reference evidence="2" key="1">
    <citation type="submission" date="2023-04" db="EMBL/GenBank/DDBJ databases">
        <title>Phytophthora lilii NBRC 32176.</title>
        <authorList>
            <person name="Ichikawa N."/>
            <person name="Sato H."/>
            <person name="Tonouchi N."/>
        </authorList>
    </citation>
    <scope>NUCLEOTIDE SEQUENCE</scope>
    <source>
        <strain evidence="2">NBRC 32176</strain>
    </source>
</reference>
<gene>
    <name evidence="2" type="ORF">Plil01_001190700</name>
</gene>
<dbReference type="OrthoDB" id="125270at2759"/>
<name>A0A9W6X2I0_9STRA</name>
<evidence type="ECO:0000313" key="2">
    <source>
        <dbReference type="EMBL" id="GMF28298.1"/>
    </source>
</evidence>